<reference evidence="1 2" key="1">
    <citation type="submission" date="2017-10" db="EMBL/GenBank/DDBJ databases">
        <title>Antibacterial composition for extension of chilled fish shelf life and decreasing of risk of food-borne infections, bacteriophage strains for its preparation.</title>
        <authorList>
            <person name="Zulkarneev E.R."/>
            <person name="Aleshkin A.V."/>
            <person name="Rubalsky O.V."/>
            <person name="Kiseleva I.A."/>
            <person name="Rubalskii E.O."/>
            <person name="Lebedev S.N."/>
        </authorList>
    </citation>
    <scope>NUCLEOTIDE SEQUENCE [LARGE SCALE GENOMIC DNA]</scope>
</reference>
<dbReference type="Proteomes" id="UP000240934">
    <property type="component" value="Segment"/>
</dbReference>
<proteinExistence type="predicted"/>
<gene>
    <name evidence="1" type="ORF">Ah1_00139</name>
</gene>
<protein>
    <submittedName>
        <fullName evidence="1">Uncharacterized protein</fullName>
    </submittedName>
</protein>
<organism evidence="1 2">
    <name type="scientific">Aeromonas phage Ah1</name>
    <dbReference type="NCBI Taxonomy" id="2053701"/>
    <lineage>
        <taxon>Viruses</taxon>
        <taxon>Duplodnaviria</taxon>
        <taxon>Heunggongvirae</taxon>
        <taxon>Uroviricota</taxon>
        <taxon>Caudoviricetes</taxon>
        <taxon>Pantevenvirales</taxon>
        <taxon>Straboviridae</taxon>
        <taxon>Cinqassovirus</taxon>
        <taxon>Cinqassovirus ah1</taxon>
    </lineage>
</organism>
<evidence type="ECO:0000313" key="2">
    <source>
        <dbReference type="Proteomes" id="UP000240934"/>
    </source>
</evidence>
<name>A0A2H4YET6_9CAUD</name>
<evidence type="ECO:0000313" key="1">
    <source>
        <dbReference type="EMBL" id="AUE22680.1"/>
    </source>
</evidence>
<sequence>MHTKATDSIAEMLKEIGATFRYRDVIMGTGNPKNVYAISKVVENQEVYHVCFFDLDGKFDGRYLGRVPLAFLSSLQTDDTVLIDVDVPNESNCDWVHIRVTADSRGTSAQNSPVRIPSENMKNVNIVNGMVTTSVSQAVLKSDVEEATKKLVEIAANSFYTRMVIETRLDREERLKTIAEKLGVKYVSE</sequence>
<dbReference type="EMBL" id="MG250483">
    <property type="protein sequence ID" value="AUE22680.1"/>
    <property type="molecule type" value="Genomic_DNA"/>
</dbReference>
<keyword evidence="2" id="KW-1185">Reference proteome</keyword>
<accession>A0A2H4YET6</accession>